<reference evidence="3 4" key="2">
    <citation type="journal article" date="2017" name="Nature">
        <title>The Apostasia genome and the evolution of orchids.</title>
        <authorList>
            <person name="Zhang G.Q."/>
            <person name="Liu K.W."/>
            <person name="Li Z."/>
            <person name="Lohaus R."/>
            <person name="Hsiao Y.Y."/>
            <person name="Niu S.C."/>
            <person name="Wang J.Y."/>
            <person name="Lin Y.C."/>
            <person name="Xu Q."/>
            <person name="Chen L.J."/>
            <person name="Yoshida K."/>
            <person name="Fujiwara S."/>
            <person name="Wang Z.W."/>
            <person name="Zhang Y.Q."/>
            <person name="Mitsuda N."/>
            <person name="Wang M."/>
            <person name="Liu G.H."/>
            <person name="Pecoraro L."/>
            <person name="Huang H.X."/>
            <person name="Xiao X.J."/>
            <person name="Lin M."/>
            <person name="Wu X.Y."/>
            <person name="Wu W.L."/>
            <person name="Chen Y.Y."/>
            <person name="Chang S.B."/>
            <person name="Sakamoto S."/>
            <person name="Ohme-Takagi M."/>
            <person name="Yagi M."/>
            <person name="Zeng S.J."/>
            <person name="Shen C.Y."/>
            <person name="Yeh C.M."/>
            <person name="Luo Y.B."/>
            <person name="Tsai W.C."/>
            <person name="Van de Peer Y."/>
            <person name="Liu Z.J."/>
        </authorList>
    </citation>
    <scope>NUCLEOTIDE SEQUENCE [LARGE SCALE GENOMIC DNA]</scope>
    <source>
        <tissue evidence="3">The whole plant</tissue>
    </source>
</reference>
<sequence>MYNRLSQGRKTLTDEFINGVNFFIQQAKQLPSFISEGKFRCPCSKHKNLVHLEPDDVTVNLYRRGFMHGIGIGLFMVSMSHYLIINAVLLQVVMLLRLKTSVQILRKYEPLFDY</sequence>
<keyword evidence="1" id="KW-1133">Transmembrane helix</keyword>
<dbReference type="Proteomes" id="UP000233837">
    <property type="component" value="Unassembled WGS sequence"/>
</dbReference>
<dbReference type="Pfam" id="PF13963">
    <property type="entry name" value="Transpos_assoc"/>
    <property type="match status" value="1"/>
</dbReference>
<keyword evidence="1" id="KW-0812">Transmembrane</keyword>
<gene>
    <name evidence="3" type="ORF">MA16_Dca000079</name>
</gene>
<name>A0A2I0WSV2_9ASPA</name>
<evidence type="ECO:0000259" key="2">
    <source>
        <dbReference type="Pfam" id="PF13963"/>
    </source>
</evidence>
<dbReference type="AlphaFoldDB" id="A0A2I0WSV2"/>
<protein>
    <recommendedName>
        <fullName evidence="2">Transposase-associated domain-containing protein</fullName>
    </recommendedName>
</protein>
<feature type="transmembrane region" description="Helical" evidence="1">
    <location>
        <begin position="70"/>
        <end position="96"/>
    </location>
</feature>
<keyword evidence="4" id="KW-1185">Reference proteome</keyword>
<keyword evidence="1" id="KW-0472">Membrane</keyword>
<evidence type="ECO:0000313" key="4">
    <source>
        <dbReference type="Proteomes" id="UP000233837"/>
    </source>
</evidence>
<evidence type="ECO:0000313" key="3">
    <source>
        <dbReference type="EMBL" id="PKU78736.1"/>
    </source>
</evidence>
<dbReference type="EMBL" id="KZ502442">
    <property type="protein sequence ID" value="PKU78736.1"/>
    <property type="molecule type" value="Genomic_DNA"/>
</dbReference>
<proteinExistence type="predicted"/>
<organism evidence="3 4">
    <name type="scientific">Dendrobium catenatum</name>
    <dbReference type="NCBI Taxonomy" id="906689"/>
    <lineage>
        <taxon>Eukaryota</taxon>
        <taxon>Viridiplantae</taxon>
        <taxon>Streptophyta</taxon>
        <taxon>Embryophyta</taxon>
        <taxon>Tracheophyta</taxon>
        <taxon>Spermatophyta</taxon>
        <taxon>Magnoliopsida</taxon>
        <taxon>Liliopsida</taxon>
        <taxon>Asparagales</taxon>
        <taxon>Orchidaceae</taxon>
        <taxon>Epidendroideae</taxon>
        <taxon>Malaxideae</taxon>
        <taxon>Dendrobiinae</taxon>
        <taxon>Dendrobium</taxon>
    </lineage>
</organism>
<accession>A0A2I0WSV2</accession>
<feature type="domain" description="Transposase-associated" evidence="2">
    <location>
        <begin position="9"/>
        <end position="69"/>
    </location>
</feature>
<reference evidence="3 4" key="1">
    <citation type="journal article" date="2016" name="Sci. Rep.">
        <title>The Dendrobium catenatum Lindl. genome sequence provides insights into polysaccharide synthase, floral development and adaptive evolution.</title>
        <authorList>
            <person name="Zhang G.Q."/>
            <person name="Xu Q."/>
            <person name="Bian C."/>
            <person name="Tsai W.C."/>
            <person name="Yeh C.M."/>
            <person name="Liu K.W."/>
            <person name="Yoshida K."/>
            <person name="Zhang L.S."/>
            <person name="Chang S.B."/>
            <person name="Chen F."/>
            <person name="Shi Y."/>
            <person name="Su Y.Y."/>
            <person name="Zhang Y.Q."/>
            <person name="Chen L.J."/>
            <person name="Yin Y."/>
            <person name="Lin M."/>
            <person name="Huang H."/>
            <person name="Deng H."/>
            <person name="Wang Z.W."/>
            <person name="Zhu S.L."/>
            <person name="Zhao X."/>
            <person name="Deng C."/>
            <person name="Niu S.C."/>
            <person name="Huang J."/>
            <person name="Wang M."/>
            <person name="Liu G.H."/>
            <person name="Yang H.J."/>
            <person name="Xiao X.J."/>
            <person name="Hsiao Y.Y."/>
            <person name="Wu W.L."/>
            <person name="Chen Y.Y."/>
            <person name="Mitsuda N."/>
            <person name="Ohme-Takagi M."/>
            <person name="Luo Y.B."/>
            <person name="Van de Peer Y."/>
            <person name="Liu Z.J."/>
        </authorList>
    </citation>
    <scope>NUCLEOTIDE SEQUENCE [LARGE SCALE GENOMIC DNA]</scope>
    <source>
        <tissue evidence="3">The whole plant</tissue>
    </source>
</reference>
<dbReference type="InterPro" id="IPR029480">
    <property type="entry name" value="Transpos_assoc"/>
</dbReference>
<evidence type="ECO:0000256" key="1">
    <source>
        <dbReference type="SAM" id="Phobius"/>
    </source>
</evidence>